<feature type="compositionally biased region" description="Low complexity" evidence="1">
    <location>
        <begin position="21"/>
        <end position="41"/>
    </location>
</feature>
<organism evidence="2 3">
    <name type="scientific">Streblomastix strix</name>
    <dbReference type="NCBI Taxonomy" id="222440"/>
    <lineage>
        <taxon>Eukaryota</taxon>
        <taxon>Metamonada</taxon>
        <taxon>Preaxostyla</taxon>
        <taxon>Oxymonadida</taxon>
        <taxon>Streblomastigidae</taxon>
        <taxon>Streblomastix</taxon>
    </lineage>
</organism>
<dbReference type="Proteomes" id="UP000324800">
    <property type="component" value="Unassembled WGS sequence"/>
</dbReference>
<feature type="region of interest" description="Disordered" evidence="1">
    <location>
        <begin position="19"/>
        <end position="63"/>
    </location>
</feature>
<protein>
    <recommendedName>
        <fullName evidence="4">SPRY domain-containing protein</fullName>
    </recommendedName>
</protein>
<sequence length="333" mass="37596">MEATFLKEYLIPILFPQTDTLQPPSSLPSSSQIEPIQSSSQTQDPFPSQIKKQFDKGKQEEQDKFAKNSVNFNSSVQTNNESDFGIQPVKLEMKSYFDKQDHSTDININTFSRSMYDQKFEGISFDQLKGTHTGINDQDITGIPLHPIGLIIPEISYVTQLDATTVKLSKYSQTTIAINPRIDAGIVQCEIVFRGMEVLKAFSCGVGVIDADYDIPHPYNPGKDDKSAMFQSNTGHIIQLQRDLVGNQPYRDEQVVCLEVNMDEDEHELRMFIDGVEQPVYLRGLPDHIRFFGFLWGSNKQFSVVSLRQVSQSKALGKSNQTRAEDWLLGNAE</sequence>
<gene>
    <name evidence="2" type="ORF">EZS28_032063</name>
</gene>
<proteinExistence type="predicted"/>
<evidence type="ECO:0000313" key="3">
    <source>
        <dbReference type="Proteomes" id="UP000324800"/>
    </source>
</evidence>
<feature type="compositionally biased region" description="Basic and acidic residues" evidence="1">
    <location>
        <begin position="52"/>
        <end position="63"/>
    </location>
</feature>
<evidence type="ECO:0000313" key="2">
    <source>
        <dbReference type="EMBL" id="KAA6372410.1"/>
    </source>
</evidence>
<dbReference type="AlphaFoldDB" id="A0A5J4UQN5"/>
<reference evidence="2 3" key="1">
    <citation type="submission" date="2019-03" db="EMBL/GenBank/DDBJ databases">
        <title>Single cell metagenomics reveals metabolic interactions within the superorganism composed of flagellate Streblomastix strix and complex community of Bacteroidetes bacteria on its surface.</title>
        <authorList>
            <person name="Treitli S.C."/>
            <person name="Kolisko M."/>
            <person name="Husnik F."/>
            <person name="Keeling P."/>
            <person name="Hampl V."/>
        </authorList>
    </citation>
    <scope>NUCLEOTIDE SEQUENCE [LARGE SCALE GENOMIC DNA]</scope>
    <source>
        <strain evidence="2">ST1C</strain>
    </source>
</reference>
<name>A0A5J4UQN5_9EUKA</name>
<accession>A0A5J4UQN5</accession>
<comment type="caution">
    <text evidence="2">The sequence shown here is derived from an EMBL/GenBank/DDBJ whole genome shotgun (WGS) entry which is preliminary data.</text>
</comment>
<evidence type="ECO:0000256" key="1">
    <source>
        <dbReference type="SAM" id="MobiDB-lite"/>
    </source>
</evidence>
<dbReference type="EMBL" id="SNRW01013621">
    <property type="protein sequence ID" value="KAA6372410.1"/>
    <property type="molecule type" value="Genomic_DNA"/>
</dbReference>
<evidence type="ECO:0008006" key="4">
    <source>
        <dbReference type="Google" id="ProtNLM"/>
    </source>
</evidence>